<name>A0A1E1LK10_9HELO</name>
<reference evidence="3" key="1">
    <citation type="submission" date="2016-03" db="EMBL/GenBank/DDBJ databases">
        <authorList>
            <person name="Ploux O."/>
        </authorList>
    </citation>
    <scope>NUCLEOTIDE SEQUENCE [LARGE SCALE GENOMIC DNA]</scope>
    <source>
        <strain evidence="3">UK7</strain>
    </source>
</reference>
<dbReference type="Proteomes" id="UP000178129">
    <property type="component" value="Unassembled WGS sequence"/>
</dbReference>
<feature type="chain" id="PRO_5009447150" evidence="1">
    <location>
        <begin position="26"/>
        <end position="160"/>
    </location>
</feature>
<gene>
    <name evidence="2" type="ORF">RCO7_03559</name>
</gene>
<dbReference type="AlphaFoldDB" id="A0A1E1LK10"/>
<evidence type="ECO:0000313" key="2">
    <source>
        <dbReference type="EMBL" id="CZT10852.1"/>
    </source>
</evidence>
<sequence length="160" mass="17320">MHLTLSSLVLAVISTLLLCSASVTATPARPKKTTTTKTAIATPAPMTLHPCGVVVQRWGLDSWETFDQYYESNGKEFFHQATIGSTTPGEELVPIQVGSNILHIYNTANPFYDLPDGAHDPGKLSFVWGSTKFDSFSPGSPCTNNAFPAVNFTCSFQCDK</sequence>
<evidence type="ECO:0000313" key="3">
    <source>
        <dbReference type="Proteomes" id="UP000178129"/>
    </source>
</evidence>
<comment type="caution">
    <text evidence="2">The sequence shown here is derived from an EMBL/GenBank/DDBJ whole genome shotgun (WGS) entry which is preliminary data.</text>
</comment>
<protein>
    <submittedName>
        <fullName evidence="2">Uncharacterized protein</fullName>
    </submittedName>
</protein>
<dbReference type="InParanoid" id="A0A1E1LK10"/>
<evidence type="ECO:0000256" key="1">
    <source>
        <dbReference type="SAM" id="SignalP"/>
    </source>
</evidence>
<keyword evidence="1" id="KW-0732">Signal</keyword>
<feature type="signal peptide" evidence="1">
    <location>
        <begin position="1"/>
        <end position="25"/>
    </location>
</feature>
<proteinExistence type="predicted"/>
<keyword evidence="3" id="KW-1185">Reference proteome</keyword>
<dbReference type="EMBL" id="FJUW01000059">
    <property type="protein sequence ID" value="CZT10852.1"/>
    <property type="molecule type" value="Genomic_DNA"/>
</dbReference>
<accession>A0A1E1LK10</accession>
<organism evidence="2 3">
    <name type="scientific">Rhynchosporium graminicola</name>
    <dbReference type="NCBI Taxonomy" id="2792576"/>
    <lineage>
        <taxon>Eukaryota</taxon>
        <taxon>Fungi</taxon>
        <taxon>Dikarya</taxon>
        <taxon>Ascomycota</taxon>
        <taxon>Pezizomycotina</taxon>
        <taxon>Leotiomycetes</taxon>
        <taxon>Helotiales</taxon>
        <taxon>Ploettnerulaceae</taxon>
        <taxon>Rhynchosporium</taxon>
    </lineage>
</organism>